<feature type="region of interest" description="Disordered" evidence="1">
    <location>
        <begin position="1"/>
        <end position="107"/>
    </location>
</feature>
<organism evidence="2 3">
    <name type="scientific">Streptomyces glomeratus</name>
    <dbReference type="NCBI Taxonomy" id="284452"/>
    <lineage>
        <taxon>Bacteria</taxon>
        <taxon>Bacillati</taxon>
        <taxon>Actinomycetota</taxon>
        <taxon>Actinomycetes</taxon>
        <taxon>Kitasatosporales</taxon>
        <taxon>Streptomycetaceae</taxon>
        <taxon>Streptomyces</taxon>
    </lineage>
</organism>
<dbReference type="EMBL" id="BAAAUF010000040">
    <property type="protein sequence ID" value="GAA3054916.1"/>
    <property type="molecule type" value="Genomic_DNA"/>
</dbReference>
<accession>A0ABP6LQF4</accession>
<feature type="compositionally biased region" description="Basic and acidic residues" evidence="1">
    <location>
        <begin position="21"/>
        <end position="36"/>
    </location>
</feature>
<proteinExistence type="predicted"/>
<name>A0ABP6LQF4_9ACTN</name>
<reference evidence="3" key="1">
    <citation type="journal article" date="2019" name="Int. J. Syst. Evol. Microbiol.">
        <title>The Global Catalogue of Microorganisms (GCM) 10K type strain sequencing project: providing services to taxonomists for standard genome sequencing and annotation.</title>
        <authorList>
            <consortium name="The Broad Institute Genomics Platform"/>
            <consortium name="The Broad Institute Genome Sequencing Center for Infectious Disease"/>
            <person name="Wu L."/>
            <person name="Ma J."/>
        </authorList>
    </citation>
    <scope>NUCLEOTIDE SEQUENCE [LARGE SCALE GENOMIC DNA]</scope>
    <source>
        <strain evidence="3">JCM 9091</strain>
    </source>
</reference>
<dbReference type="Proteomes" id="UP001501532">
    <property type="component" value="Unassembled WGS sequence"/>
</dbReference>
<evidence type="ECO:0000256" key="1">
    <source>
        <dbReference type="SAM" id="MobiDB-lite"/>
    </source>
</evidence>
<gene>
    <name evidence="2" type="ORF">GCM10010448_42870</name>
</gene>
<feature type="compositionally biased region" description="Basic residues" evidence="1">
    <location>
        <begin position="52"/>
        <end position="65"/>
    </location>
</feature>
<protein>
    <submittedName>
        <fullName evidence="2">Uncharacterized protein</fullName>
    </submittedName>
</protein>
<evidence type="ECO:0000313" key="3">
    <source>
        <dbReference type="Proteomes" id="UP001501532"/>
    </source>
</evidence>
<feature type="compositionally biased region" description="Basic and acidic residues" evidence="1">
    <location>
        <begin position="77"/>
        <end position="89"/>
    </location>
</feature>
<feature type="compositionally biased region" description="Gly residues" evidence="1">
    <location>
        <begin position="39"/>
        <end position="51"/>
    </location>
</feature>
<comment type="caution">
    <text evidence="2">The sequence shown here is derived from an EMBL/GenBank/DDBJ whole genome shotgun (WGS) entry which is preliminary data.</text>
</comment>
<keyword evidence="3" id="KW-1185">Reference proteome</keyword>
<sequence length="148" mass="16083">MHLMPGRVLVHGQQRHPRRLRLGDRPVRAAYDDARHPGLRGGPGQRPGGRGPHAHRQQQRSRRPGRQSAGVVQQRLGDGRAEAGRRGEQPDGGLADDIQQVAEGAGVRGPLARIDCGSGRLENLIRNLGRVWPPAQRGVCHGLARLDS</sequence>
<evidence type="ECO:0000313" key="2">
    <source>
        <dbReference type="EMBL" id="GAA3054916.1"/>
    </source>
</evidence>